<dbReference type="InterPro" id="IPR049448">
    <property type="entry name" value="ACAD9/ACADV-like_C"/>
</dbReference>
<dbReference type="Proteomes" id="UP001652582">
    <property type="component" value="Chromosome 26"/>
</dbReference>
<dbReference type="Gene3D" id="1.20.140.10">
    <property type="entry name" value="Butyryl-CoA Dehydrogenase, subunit A, domain 3"/>
    <property type="match status" value="2"/>
</dbReference>
<feature type="domain" description="ACAD9/ACADV-like C-terminal" evidence="3">
    <location>
        <begin position="478"/>
        <end position="582"/>
    </location>
</feature>
<name>A0ABM3M374_BICAN</name>
<proteinExistence type="predicted"/>
<gene>
    <name evidence="5" type="primary">LOC112055649</name>
</gene>
<evidence type="ECO:0000259" key="3">
    <source>
        <dbReference type="Pfam" id="PF21343"/>
    </source>
</evidence>
<evidence type="ECO:0000256" key="1">
    <source>
        <dbReference type="ARBA" id="ARBA00022946"/>
    </source>
</evidence>
<accession>A0ABM3M374</accession>
<dbReference type="Pfam" id="PF21343">
    <property type="entry name" value="ACAD9-ACADV_C"/>
    <property type="match status" value="1"/>
</dbReference>
<keyword evidence="2" id="KW-0560">Oxidoreductase</keyword>
<dbReference type="SUPFAM" id="SSF56645">
    <property type="entry name" value="Acyl-CoA dehydrogenase NM domain-like"/>
    <property type="match status" value="1"/>
</dbReference>
<dbReference type="RefSeq" id="XP_052745487.1">
    <property type="nucleotide sequence ID" value="XM_052889527.1"/>
</dbReference>
<dbReference type="InterPro" id="IPR036250">
    <property type="entry name" value="AcylCo_DH-like_C"/>
</dbReference>
<evidence type="ECO:0000313" key="5">
    <source>
        <dbReference type="RefSeq" id="XP_052745487.1"/>
    </source>
</evidence>
<keyword evidence="1" id="KW-0809">Transit peptide</keyword>
<keyword evidence="4" id="KW-1185">Reference proteome</keyword>
<protein>
    <submittedName>
        <fullName evidence="5">Uncharacterized protein LOC112055649</fullName>
    </submittedName>
</protein>
<dbReference type="InterPro" id="IPR009100">
    <property type="entry name" value="AcylCoA_DH/oxidase_NM_dom_sf"/>
</dbReference>
<evidence type="ECO:0000313" key="4">
    <source>
        <dbReference type="Proteomes" id="UP001652582"/>
    </source>
</evidence>
<reference evidence="5" key="1">
    <citation type="submission" date="2025-08" db="UniProtKB">
        <authorList>
            <consortium name="RefSeq"/>
        </authorList>
    </citation>
    <scope>IDENTIFICATION</scope>
</reference>
<dbReference type="GeneID" id="112055649"/>
<dbReference type="SUPFAM" id="SSF47203">
    <property type="entry name" value="Acyl-CoA dehydrogenase C-terminal domain-like"/>
    <property type="match status" value="1"/>
</dbReference>
<organism evidence="4 5">
    <name type="scientific">Bicyclus anynana</name>
    <name type="common">Squinting bush brown butterfly</name>
    <dbReference type="NCBI Taxonomy" id="110368"/>
    <lineage>
        <taxon>Eukaryota</taxon>
        <taxon>Metazoa</taxon>
        <taxon>Ecdysozoa</taxon>
        <taxon>Arthropoda</taxon>
        <taxon>Hexapoda</taxon>
        <taxon>Insecta</taxon>
        <taxon>Pterygota</taxon>
        <taxon>Neoptera</taxon>
        <taxon>Endopterygota</taxon>
        <taxon>Lepidoptera</taxon>
        <taxon>Glossata</taxon>
        <taxon>Ditrysia</taxon>
        <taxon>Papilionoidea</taxon>
        <taxon>Nymphalidae</taxon>
        <taxon>Satyrinae</taxon>
        <taxon>Satyrini</taxon>
        <taxon>Mycalesina</taxon>
        <taxon>Bicyclus</taxon>
    </lineage>
</organism>
<evidence type="ECO:0000256" key="2">
    <source>
        <dbReference type="ARBA" id="ARBA00023002"/>
    </source>
</evidence>
<sequence>MNVARKIFNIPYQNIRNNVYRNFKITASNCNSSTTTEPQVQEEKFDFEDLKVLERVERRKAKIPPFMKDVFVSIYNRDLLAYPEVLNKEESAALEARVAALEKVFLDPKKSADDRKNALLRTGMYSAPLNLTDNGLAMNYTESLRYLDVIATDLKLGQTISDHWVGLNVIKQGLSSDDYRKLIGDMTSGDLTINLCIREKIAERLLQADFSTSATMDSRGIWHITGEKICHDSSGFLLVLCLVDGNRFKTLLVHPNAQGVSQSGPFVTFHQTPATPLDEITEVALSQAFGTSRLYTATLARSRLLGSLNACMDYLRPRFFSGKPLMEIPTIRATVGDTLLKIYASESVDYFTAGLLDGYLEPDADLEIAMCRNFIVQHAQSQLLQLLAIPGVEKQAECLRLLEDMRSLAMRGETVESVNMHIALNGIHHAGKEMANEVRQIRNPLFNPSFIIKKMIQDRHQEKDEPKLTLYLAEHLHPTLKKPSEQLEYCVLRMRYTCETLMSRHGTDVVNAHTELRRLAEAATEILTMTAVLGRASRSYCIGVRNAEIEMKLASVFVESTKDRVKKLLLEANEGEYLNLDYFRLEFGQKVLEANSVLVEKPTARVFW</sequence>